<evidence type="ECO:0000259" key="3">
    <source>
        <dbReference type="PROSITE" id="PS50043"/>
    </source>
</evidence>
<comment type="caution">
    <text evidence="4">The sequence shown here is derived from an EMBL/GenBank/DDBJ whole genome shotgun (WGS) entry which is preliminary data.</text>
</comment>
<dbReference type="InterPro" id="IPR016032">
    <property type="entry name" value="Sig_transdc_resp-reg_C-effctor"/>
</dbReference>
<dbReference type="Gene3D" id="1.10.10.10">
    <property type="entry name" value="Winged helix-like DNA-binding domain superfamily/Winged helix DNA-binding domain"/>
    <property type="match status" value="1"/>
</dbReference>
<dbReference type="GO" id="GO:0004016">
    <property type="term" value="F:adenylate cyclase activity"/>
    <property type="evidence" value="ECO:0007669"/>
    <property type="project" value="TreeGrafter"/>
</dbReference>
<proteinExistence type="predicted"/>
<dbReference type="SUPFAM" id="SSF48452">
    <property type="entry name" value="TPR-like"/>
    <property type="match status" value="1"/>
</dbReference>
<keyword evidence="5" id="KW-1185">Reference proteome</keyword>
<accession>A0A930VQV6</accession>
<gene>
    <name evidence="4" type="ORF">ISU10_10910</name>
</gene>
<dbReference type="InterPro" id="IPR000792">
    <property type="entry name" value="Tscrpt_reg_LuxR_C"/>
</dbReference>
<dbReference type="PROSITE" id="PS00622">
    <property type="entry name" value="HTH_LUXR_1"/>
    <property type="match status" value="1"/>
</dbReference>
<dbReference type="InterPro" id="IPR011990">
    <property type="entry name" value="TPR-like_helical_dom_sf"/>
</dbReference>
<dbReference type="PROSITE" id="PS50043">
    <property type="entry name" value="HTH_LUXR_2"/>
    <property type="match status" value="1"/>
</dbReference>
<dbReference type="Gene3D" id="1.25.40.10">
    <property type="entry name" value="Tetratricopeptide repeat domain"/>
    <property type="match status" value="1"/>
</dbReference>
<dbReference type="InterPro" id="IPR036388">
    <property type="entry name" value="WH-like_DNA-bd_sf"/>
</dbReference>
<dbReference type="PANTHER" id="PTHR16305:SF35">
    <property type="entry name" value="TRANSCRIPTIONAL ACTIVATOR DOMAIN"/>
    <property type="match status" value="1"/>
</dbReference>
<dbReference type="Pfam" id="PF13191">
    <property type="entry name" value="AAA_16"/>
    <property type="match status" value="1"/>
</dbReference>
<sequence>MGAGTGGTPMMDSSPGLIGRDAEVERATTALAAAASGAPRVLLVGGDAGIGKTSFVNQVADLAGGQAFTILAGHCLDIDDGSRLGPVREALRRAMPELAATTDDVSVDKLAAAVSELAGDEPLLLVIEDLHWADAATIDFVTSVARTATGRLCLVLTYRADEINRRHPFRQALADLAKAPGVQRLPLASLDAEQVRALVARAGIDDAGLADAVHARSEGNPLYAEELLAAGSDRIPEQLSDLLLSRVDSLSDGARGVLRLASAHGTRLWPELLTEASGLDSAGLDDVLREAIDANVVRRVGEHLDFRHGLLREAVYDDLLPGERTEAHRRLAEGIDRLAGDEASLPVLGLLSHHWYAARDVQAAFDASLRAGQMAWEQALLDTATPLTRALELYDQVPSPGIHKADLLRMLASGVEWAFDRERSRELIAEALDLVEGTDDPLLAARIYTSYAVRSLEIEGGPTHEEALGRAIEGLRGQPTEELVKAFSTLAGIHMRHERMVAADTALRQALEIAGTLEVPREEADTWRARGWCAMWLGDLPGAASYFAKAQKICRRIGMGGGELLCELGVVMIELAGLDPMRGLVRAQEVQRRARDGSPDLVAMAALERATGLLSLGRFTDAELAIGEAVDSGGIPSDDYLLLVPRARLHLLRDETAAALDLERLRMAGFSPVASVPNYEWTLMHVQVLLANGLVAEALERSAEWLTLFEHSDGIVGRGPVVHGAYLAVEAGRRAGLAQAEEVLVQADRFLATYDGALPVEGQRSFLGYSTPCAVALRAELHGEPAADLWRAAYAAAAHVGPGLALPIRLRLVQSLLVGGERDEPRTALPEIVDEARAMGAQGVVDDALKLARRHRIPVAGDDRPHRLDILTAREREVLDVLATGATNRAIAARLFISEKTVSVHVTNLLAKLGVTNRTEAAAVARDLAVVE</sequence>
<organism evidence="4 5">
    <name type="scientific">Nocardioides agariphilus</name>
    <dbReference type="NCBI Taxonomy" id="433664"/>
    <lineage>
        <taxon>Bacteria</taxon>
        <taxon>Bacillati</taxon>
        <taxon>Actinomycetota</taxon>
        <taxon>Actinomycetes</taxon>
        <taxon>Propionibacteriales</taxon>
        <taxon>Nocardioidaceae</taxon>
        <taxon>Nocardioides</taxon>
    </lineage>
</organism>
<dbReference type="SMART" id="SM00421">
    <property type="entry name" value="HTH_LUXR"/>
    <property type="match status" value="1"/>
</dbReference>
<dbReference type="SUPFAM" id="SSF52540">
    <property type="entry name" value="P-loop containing nucleoside triphosphate hydrolases"/>
    <property type="match status" value="1"/>
</dbReference>
<dbReference type="GO" id="GO:0006355">
    <property type="term" value="P:regulation of DNA-templated transcription"/>
    <property type="evidence" value="ECO:0007669"/>
    <property type="project" value="InterPro"/>
</dbReference>
<dbReference type="PANTHER" id="PTHR16305">
    <property type="entry name" value="TESTICULAR SOLUBLE ADENYLYL CYCLASE"/>
    <property type="match status" value="1"/>
</dbReference>
<evidence type="ECO:0000256" key="1">
    <source>
        <dbReference type="ARBA" id="ARBA00022741"/>
    </source>
</evidence>
<dbReference type="SUPFAM" id="SSF46894">
    <property type="entry name" value="C-terminal effector domain of the bipartite response regulators"/>
    <property type="match status" value="1"/>
</dbReference>
<dbReference type="CDD" id="cd06170">
    <property type="entry name" value="LuxR_C_like"/>
    <property type="match status" value="1"/>
</dbReference>
<feature type="domain" description="HTH luxR-type" evidence="3">
    <location>
        <begin position="864"/>
        <end position="929"/>
    </location>
</feature>
<dbReference type="GO" id="GO:0005524">
    <property type="term" value="F:ATP binding"/>
    <property type="evidence" value="ECO:0007669"/>
    <property type="project" value="UniProtKB-KW"/>
</dbReference>
<keyword evidence="2" id="KW-0067">ATP-binding</keyword>
<dbReference type="PRINTS" id="PR00038">
    <property type="entry name" value="HTHLUXR"/>
</dbReference>
<reference evidence="4" key="1">
    <citation type="submission" date="2020-11" db="EMBL/GenBank/DDBJ databases">
        <title>Nocardioides cynanchi sp. nov., isolated from soil of rhizosphere of Cynanchum wilfordii.</title>
        <authorList>
            <person name="Lee J.-S."/>
            <person name="Suh M.K."/>
            <person name="Kim J.-S."/>
        </authorList>
    </citation>
    <scope>NUCLEOTIDE SEQUENCE</scope>
    <source>
        <strain evidence="4">KCTC 19276</strain>
    </source>
</reference>
<dbReference type="Gene3D" id="3.40.50.300">
    <property type="entry name" value="P-loop containing nucleotide triphosphate hydrolases"/>
    <property type="match status" value="1"/>
</dbReference>
<dbReference type="InterPro" id="IPR041664">
    <property type="entry name" value="AAA_16"/>
</dbReference>
<dbReference type="RefSeq" id="WP_194696415.1">
    <property type="nucleotide sequence ID" value="NZ_JADKPO010000012.1"/>
</dbReference>
<dbReference type="Proteomes" id="UP000660668">
    <property type="component" value="Unassembled WGS sequence"/>
</dbReference>
<evidence type="ECO:0000313" key="4">
    <source>
        <dbReference type="EMBL" id="MBF4768280.1"/>
    </source>
</evidence>
<name>A0A930VQV6_9ACTN</name>
<dbReference type="GO" id="GO:0005737">
    <property type="term" value="C:cytoplasm"/>
    <property type="evidence" value="ECO:0007669"/>
    <property type="project" value="TreeGrafter"/>
</dbReference>
<dbReference type="Pfam" id="PF00196">
    <property type="entry name" value="GerE"/>
    <property type="match status" value="1"/>
</dbReference>
<protein>
    <submittedName>
        <fullName evidence="4">AAA family ATPase</fullName>
    </submittedName>
</protein>
<evidence type="ECO:0000313" key="5">
    <source>
        <dbReference type="Proteomes" id="UP000660668"/>
    </source>
</evidence>
<evidence type="ECO:0000256" key="2">
    <source>
        <dbReference type="ARBA" id="ARBA00022840"/>
    </source>
</evidence>
<dbReference type="EMBL" id="JADKPO010000012">
    <property type="protein sequence ID" value="MBF4768280.1"/>
    <property type="molecule type" value="Genomic_DNA"/>
</dbReference>
<dbReference type="GO" id="GO:0003677">
    <property type="term" value="F:DNA binding"/>
    <property type="evidence" value="ECO:0007669"/>
    <property type="project" value="InterPro"/>
</dbReference>
<keyword evidence="1" id="KW-0547">Nucleotide-binding</keyword>
<dbReference type="InterPro" id="IPR027417">
    <property type="entry name" value="P-loop_NTPase"/>
</dbReference>
<dbReference type="AlphaFoldDB" id="A0A930VQV6"/>